<evidence type="ECO:0000313" key="2">
    <source>
        <dbReference type="Proteomes" id="UP000683360"/>
    </source>
</evidence>
<organism evidence="1 2">
    <name type="scientific">Mytilus edulis</name>
    <name type="common">Blue mussel</name>
    <dbReference type="NCBI Taxonomy" id="6550"/>
    <lineage>
        <taxon>Eukaryota</taxon>
        <taxon>Metazoa</taxon>
        <taxon>Spiralia</taxon>
        <taxon>Lophotrochozoa</taxon>
        <taxon>Mollusca</taxon>
        <taxon>Bivalvia</taxon>
        <taxon>Autobranchia</taxon>
        <taxon>Pteriomorphia</taxon>
        <taxon>Mytilida</taxon>
        <taxon>Mytiloidea</taxon>
        <taxon>Mytilidae</taxon>
        <taxon>Mytilinae</taxon>
        <taxon>Mytilus</taxon>
    </lineage>
</organism>
<dbReference type="InterPro" id="IPR011044">
    <property type="entry name" value="Quino_amine_DH_bsu"/>
</dbReference>
<comment type="caution">
    <text evidence="1">The sequence shown here is derived from an EMBL/GenBank/DDBJ whole genome shotgun (WGS) entry which is preliminary data.</text>
</comment>
<sequence>MDRDDRGRYFIIGSVMLEIVTPVFRERLKSDYKSKSVGSLKDFINSKPVIHILFHLRHKNIKCCTDSTNCRNRGTLPLNYSQWDLLYTENPGPPKHHCHCLYTTNNVKLDDLDITLSSLILLNCCSLTPNEETLIKNLEKFKNNYLSHNTKGIITEKEFLKRYVLLFNPSKQDDFIRIYNRPLDDSLCNKYFVCLLDIHKKLEEISDKLDLSTAEILTAMNIDNGQIKVELSTKLEEILQYVRCQSSKEKAERQGLTQKPPTQLNKLGQPIFQLHHQIDLSSEVNGGFVVSNIVMMDDGRLVMCFPIQHRLLICNTDGSQVNSIPVQCFPLYVTAVNNCTVAVTLAGSTCLEMYDINNKFKIKSISIPEMMRKSGITTMNNKLIVGGYQELLIIDHQKEEVVQKVTTECHPYRLHGSDDRIFYCDDYNKNLYWFNYTDDIQNTLTLPSTPRSMTTLQDSSLYVVCG</sequence>
<protein>
    <recommendedName>
        <fullName evidence="3">DZIP3-like HEPN domain-containing protein</fullName>
    </recommendedName>
</protein>
<keyword evidence="2" id="KW-1185">Reference proteome</keyword>
<proteinExistence type="predicted"/>
<accession>A0A8S3QZV1</accession>
<dbReference type="EMBL" id="CAJPWZ010000737">
    <property type="protein sequence ID" value="CAG2200233.1"/>
    <property type="molecule type" value="Genomic_DNA"/>
</dbReference>
<reference evidence="1" key="1">
    <citation type="submission" date="2021-03" db="EMBL/GenBank/DDBJ databases">
        <authorList>
            <person name="Bekaert M."/>
        </authorList>
    </citation>
    <scope>NUCLEOTIDE SEQUENCE</scope>
</reference>
<evidence type="ECO:0000313" key="1">
    <source>
        <dbReference type="EMBL" id="CAG2200233.1"/>
    </source>
</evidence>
<dbReference type="OrthoDB" id="6137855at2759"/>
<evidence type="ECO:0008006" key="3">
    <source>
        <dbReference type="Google" id="ProtNLM"/>
    </source>
</evidence>
<dbReference type="Proteomes" id="UP000683360">
    <property type="component" value="Unassembled WGS sequence"/>
</dbReference>
<dbReference type="AlphaFoldDB" id="A0A8S3QZV1"/>
<dbReference type="SUPFAM" id="SSF50969">
    <property type="entry name" value="YVTN repeat-like/Quinoprotein amine dehydrogenase"/>
    <property type="match status" value="1"/>
</dbReference>
<name>A0A8S3QZV1_MYTED</name>
<gene>
    <name evidence="1" type="ORF">MEDL_14899</name>
</gene>